<keyword evidence="2" id="KW-0805">Transcription regulation</keyword>
<keyword evidence="7" id="KW-1133">Transmembrane helix</keyword>
<evidence type="ECO:0000313" key="9">
    <source>
        <dbReference type="Proteomes" id="UP000436088"/>
    </source>
</evidence>
<dbReference type="EMBL" id="VEPZ02001489">
    <property type="protein sequence ID" value="KAE8670961.1"/>
    <property type="molecule type" value="Genomic_DNA"/>
</dbReference>
<organism evidence="8 9">
    <name type="scientific">Hibiscus syriacus</name>
    <name type="common">Rose of Sharon</name>
    <dbReference type="NCBI Taxonomy" id="106335"/>
    <lineage>
        <taxon>Eukaryota</taxon>
        <taxon>Viridiplantae</taxon>
        <taxon>Streptophyta</taxon>
        <taxon>Embryophyta</taxon>
        <taxon>Tracheophyta</taxon>
        <taxon>Spermatophyta</taxon>
        <taxon>Magnoliopsida</taxon>
        <taxon>eudicotyledons</taxon>
        <taxon>Gunneridae</taxon>
        <taxon>Pentapetalae</taxon>
        <taxon>rosids</taxon>
        <taxon>malvids</taxon>
        <taxon>Malvales</taxon>
        <taxon>Malvaceae</taxon>
        <taxon>Malvoideae</taxon>
        <taxon>Hibiscus</taxon>
    </lineage>
</organism>
<keyword evidence="5" id="KW-0539">Nucleus</keyword>
<keyword evidence="3" id="KW-0238">DNA-binding</keyword>
<dbReference type="GO" id="GO:0003677">
    <property type="term" value="F:DNA binding"/>
    <property type="evidence" value="ECO:0007669"/>
    <property type="project" value="UniProtKB-KW"/>
</dbReference>
<dbReference type="AlphaFoldDB" id="A0A6A2X6X0"/>
<evidence type="ECO:0000256" key="6">
    <source>
        <dbReference type="SAM" id="MobiDB-lite"/>
    </source>
</evidence>
<dbReference type="PANTHER" id="PTHR46408:SF10">
    <property type="entry name" value="BASIC LEUCINE ZIPPER 63"/>
    <property type="match status" value="1"/>
</dbReference>
<protein>
    <submittedName>
        <fullName evidence="8">Uncharacterized protein</fullName>
    </submittedName>
</protein>
<reference evidence="8" key="1">
    <citation type="submission" date="2019-09" db="EMBL/GenBank/DDBJ databases">
        <title>Draft genome information of white flower Hibiscus syriacus.</title>
        <authorList>
            <person name="Kim Y.-M."/>
        </authorList>
    </citation>
    <scope>NUCLEOTIDE SEQUENCE [LARGE SCALE GENOMIC DNA]</scope>
    <source>
        <strain evidence="8">YM2019G1</strain>
    </source>
</reference>
<comment type="caution">
    <text evidence="8">The sequence shown here is derived from an EMBL/GenBank/DDBJ whole genome shotgun (WGS) entry which is preliminary data.</text>
</comment>
<proteinExistence type="inferred from homology"/>
<evidence type="ECO:0000256" key="2">
    <source>
        <dbReference type="ARBA" id="ARBA00023015"/>
    </source>
</evidence>
<keyword evidence="9" id="KW-1185">Reference proteome</keyword>
<evidence type="ECO:0000313" key="8">
    <source>
        <dbReference type="EMBL" id="KAE8670961.1"/>
    </source>
</evidence>
<sequence>MDRVFSVEDMSVHFWSSSAAAADDRDNKPGSKMNRSASEWAFQQFLREEDDKKGGDHNEEKEAKEELKNENGCFENNNNNNVPADFEDYQAILKKKLNLACAAVAMSMGLVTRMIMLRLEILLFPMDARNMELR</sequence>
<feature type="compositionally biased region" description="Basic and acidic residues" evidence="6">
    <location>
        <begin position="48"/>
        <end position="69"/>
    </location>
</feature>
<feature type="region of interest" description="Disordered" evidence="6">
    <location>
        <begin position="18"/>
        <end position="37"/>
    </location>
</feature>
<evidence type="ECO:0000256" key="4">
    <source>
        <dbReference type="ARBA" id="ARBA00023163"/>
    </source>
</evidence>
<keyword evidence="7" id="KW-0472">Membrane</keyword>
<evidence type="ECO:0000256" key="5">
    <source>
        <dbReference type="ARBA" id="ARBA00023242"/>
    </source>
</evidence>
<evidence type="ECO:0000256" key="1">
    <source>
        <dbReference type="ARBA" id="ARBA00007163"/>
    </source>
</evidence>
<dbReference type="Proteomes" id="UP000436088">
    <property type="component" value="Unassembled WGS sequence"/>
</dbReference>
<feature type="transmembrane region" description="Helical" evidence="7">
    <location>
        <begin position="97"/>
        <end position="116"/>
    </location>
</feature>
<dbReference type="PANTHER" id="PTHR46408">
    <property type="entry name" value="BASIC LEUCINE ZIPPER 63"/>
    <property type="match status" value="1"/>
</dbReference>
<comment type="similarity">
    <text evidence="1">Belongs to the bZIP family.</text>
</comment>
<gene>
    <name evidence="8" type="ORF">F3Y22_tig00112042pilonHSYRG00036</name>
</gene>
<keyword evidence="4" id="KW-0804">Transcription</keyword>
<feature type="compositionally biased region" description="Low complexity" evidence="6">
    <location>
        <begin position="70"/>
        <end position="80"/>
    </location>
</feature>
<evidence type="ECO:0000256" key="7">
    <source>
        <dbReference type="SAM" id="Phobius"/>
    </source>
</evidence>
<feature type="region of interest" description="Disordered" evidence="6">
    <location>
        <begin position="48"/>
        <end position="80"/>
    </location>
</feature>
<accession>A0A6A2X6X0</accession>
<name>A0A6A2X6X0_HIBSY</name>
<keyword evidence="7" id="KW-0812">Transmembrane</keyword>
<evidence type="ECO:0000256" key="3">
    <source>
        <dbReference type="ARBA" id="ARBA00023125"/>
    </source>
</evidence>